<keyword evidence="5" id="KW-0637">Prenyltransferase</keyword>
<evidence type="ECO:0000256" key="2">
    <source>
        <dbReference type="ARBA" id="ARBA00006734"/>
    </source>
</evidence>
<keyword evidence="7" id="KW-0677">Repeat</keyword>
<evidence type="ECO:0000313" key="15">
    <source>
        <dbReference type="Proteomes" id="UP000053105"/>
    </source>
</evidence>
<evidence type="ECO:0000313" key="14">
    <source>
        <dbReference type="EMBL" id="KOX80974.1"/>
    </source>
</evidence>
<keyword evidence="6 14" id="KW-0808">Transferase</keyword>
<gene>
    <name evidence="14" type="ORF">WN51_00892</name>
</gene>
<dbReference type="SUPFAM" id="SSF48439">
    <property type="entry name" value="Protein prenylyltransferase"/>
    <property type="match status" value="1"/>
</dbReference>
<organism evidence="14 15">
    <name type="scientific">Melipona quadrifasciata</name>
    <dbReference type="NCBI Taxonomy" id="166423"/>
    <lineage>
        <taxon>Eukaryota</taxon>
        <taxon>Metazoa</taxon>
        <taxon>Ecdysozoa</taxon>
        <taxon>Arthropoda</taxon>
        <taxon>Hexapoda</taxon>
        <taxon>Insecta</taxon>
        <taxon>Pterygota</taxon>
        <taxon>Neoptera</taxon>
        <taxon>Endopterygota</taxon>
        <taxon>Hymenoptera</taxon>
        <taxon>Apocrita</taxon>
        <taxon>Aculeata</taxon>
        <taxon>Apoidea</taxon>
        <taxon>Anthophila</taxon>
        <taxon>Apidae</taxon>
        <taxon>Melipona</taxon>
    </lineage>
</organism>
<evidence type="ECO:0000256" key="10">
    <source>
        <dbReference type="ARBA" id="ARBA00041392"/>
    </source>
</evidence>
<evidence type="ECO:0000256" key="13">
    <source>
        <dbReference type="ARBA" id="ARBA00043219"/>
    </source>
</evidence>
<dbReference type="GO" id="GO:0004660">
    <property type="term" value="F:protein farnesyltransferase activity"/>
    <property type="evidence" value="ECO:0007669"/>
    <property type="project" value="UniProtKB-EC"/>
</dbReference>
<dbReference type="STRING" id="166423.A0A0N1IU70"/>
<dbReference type="GO" id="GO:0004662">
    <property type="term" value="F:CAAX-protein geranylgeranyltransferase activity"/>
    <property type="evidence" value="ECO:0007669"/>
    <property type="project" value="UniProtKB-EC"/>
</dbReference>
<dbReference type="PROSITE" id="PS51147">
    <property type="entry name" value="PFTA"/>
    <property type="match status" value="5"/>
</dbReference>
<accession>A0A0N1IU70</accession>
<protein>
    <recommendedName>
        <fullName evidence="9">Protein farnesyltransferase/geranylgeranyltransferase type-1 subunit alpha</fullName>
        <ecNumber evidence="4">2.5.1.58</ecNumber>
        <ecNumber evidence="3">2.5.1.59</ecNumber>
    </recommendedName>
    <alternativeName>
        <fullName evidence="12">CAAX farnesyltransferase subunit alpha</fullName>
    </alternativeName>
    <alternativeName>
        <fullName evidence="11">FTase-alpha</fullName>
    </alternativeName>
    <alternativeName>
        <fullName evidence="10">Ras proteins prenyltransferase subunit alpha</fullName>
    </alternativeName>
    <alternativeName>
        <fullName evidence="13">Type I protein geranyl-geranyltransferase subunit alpha</fullName>
    </alternativeName>
</protein>
<reference evidence="14 15" key="1">
    <citation type="submission" date="2015-07" db="EMBL/GenBank/DDBJ databases">
        <title>The genome of Melipona quadrifasciata.</title>
        <authorList>
            <person name="Pan H."/>
            <person name="Kapheim K."/>
        </authorList>
    </citation>
    <scope>NUCLEOTIDE SEQUENCE [LARGE SCALE GENOMIC DNA]</scope>
    <source>
        <strain evidence="14">0111107301</strain>
        <tissue evidence="14">Whole body</tissue>
    </source>
</reference>
<keyword evidence="8" id="KW-0460">Magnesium</keyword>
<evidence type="ECO:0000256" key="1">
    <source>
        <dbReference type="ARBA" id="ARBA00001946"/>
    </source>
</evidence>
<evidence type="ECO:0000256" key="4">
    <source>
        <dbReference type="ARBA" id="ARBA00012702"/>
    </source>
</evidence>
<dbReference type="GO" id="GO:0005953">
    <property type="term" value="C:CAAX-protein geranylgeranyltransferase complex"/>
    <property type="evidence" value="ECO:0007669"/>
    <property type="project" value="TreeGrafter"/>
</dbReference>
<evidence type="ECO:0000256" key="8">
    <source>
        <dbReference type="ARBA" id="ARBA00022842"/>
    </source>
</evidence>
<evidence type="ECO:0000256" key="12">
    <source>
        <dbReference type="ARBA" id="ARBA00043086"/>
    </source>
</evidence>
<evidence type="ECO:0000256" key="9">
    <source>
        <dbReference type="ARBA" id="ARBA00040965"/>
    </source>
</evidence>
<dbReference type="EC" id="2.5.1.59" evidence="3"/>
<dbReference type="Gene3D" id="1.25.40.120">
    <property type="entry name" value="Protein prenylyltransferase"/>
    <property type="match status" value="1"/>
</dbReference>
<dbReference type="EC" id="2.5.1.58" evidence="4"/>
<dbReference type="AlphaFoldDB" id="A0A0N1IU70"/>
<dbReference type="OrthoDB" id="272289at2759"/>
<evidence type="ECO:0000256" key="5">
    <source>
        <dbReference type="ARBA" id="ARBA00022602"/>
    </source>
</evidence>
<dbReference type="GO" id="GO:0005965">
    <property type="term" value="C:protein farnesyltransferase complex"/>
    <property type="evidence" value="ECO:0007669"/>
    <property type="project" value="TreeGrafter"/>
</dbReference>
<evidence type="ECO:0000256" key="7">
    <source>
        <dbReference type="ARBA" id="ARBA00022737"/>
    </source>
</evidence>
<proteinExistence type="inferred from homology"/>
<dbReference type="EMBL" id="KQ435694">
    <property type="protein sequence ID" value="KOX80974.1"/>
    <property type="molecule type" value="Genomic_DNA"/>
</dbReference>
<dbReference type="PANTHER" id="PTHR11129:SF1">
    <property type="entry name" value="PROTEIN FARNESYLTRANSFERASE_GERANYLGERANYLTRANSFERASE TYPE-1 SUBUNIT ALPHA"/>
    <property type="match status" value="1"/>
</dbReference>
<keyword evidence="15" id="KW-1185">Reference proteome</keyword>
<comment type="cofactor">
    <cofactor evidence="1">
        <name>Mg(2+)</name>
        <dbReference type="ChEBI" id="CHEBI:18420"/>
    </cofactor>
</comment>
<name>A0A0N1IU70_9HYME</name>
<evidence type="ECO:0000256" key="11">
    <source>
        <dbReference type="ARBA" id="ARBA00042436"/>
    </source>
</evidence>
<dbReference type="PANTHER" id="PTHR11129">
    <property type="entry name" value="PROTEIN FARNESYLTRANSFERASE ALPHA SUBUNIT/RAB GERANYLGERANYL TRANSFERASE ALPHA SUBUNIT"/>
    <property type="match status" value="1"/>
</dbReference>
<comment type="similarity">
    <text evidence="2">Belongs to the protein prenyltransferase subunit alpha family.</text>
</comment>
<dbReference type="Pfam" id="PF01239">
    <property type="entry name" value="PPTA"/>
    <property type="match status" value="5"/>
</dbReference>
<dbReference type="Proteomes" id="UP000053105">
    <property type="component" value="Unassembled WGS sequence"/>
</dbReference>
<evidence type="ECO:0000256" key="3">
    <source>
        <dbReference type="ARBA" id="ARBA00012700"/>
    </source>
</evidence>
<dbReference type="InterPro" id="IPR002088">
    <property type="entry name" value="Prenyl_trans_a"/>
</dbReference>
<sequence length="356" mass="42261">MMESSDESSEETGWVLYRDREEWRDVIPVPQDDGPNPIVSIAYSEKCKHFTSFLKHTSYLNGNGIFTKILLSFQVRDSYDYFRAILKSGEKSERALTLTEDCIYLNPANYTVWQYRREILRALGKELRDELKSTNILTEYNSKNYQVWHHRKLIVEWLQDPTGELEFTENILKVDAKNYHVWQHRQWCIKTFNLFDQELEYTEHLLNEDIRNNSAWNQRYFVISNTTKFERSIIDREIDYALDKIELVKGNESAWNYLRGILMQDSSGLAYNEKVRQKCEKLYNAGCRVNHLLACIIDICQERSITDESPDSIFHINNALKLCKELSEKHDTIRRRYWDFVGQQLLEKMKSESKSA</sequence>
<evidence type="ECO:0000256" key="6">
    <source>
        <dbReference type="ARBA" id="ARBA00022679"/>
    </source>
</evidence>